<evidence type="ECO:0000313" key="2">
    <source>
        <dbReference type="WBParaSite" id="RSKR_0000585450.1"/>
    </source>
</evidence>
<dbReference type="WBParaSite" id="RSKR_0000585450.1">
    <property type="protein sequence ID" value="RSKR_0000585450.1"/>
    <property type="gene ID" value="RSKR_0000585450"/>
</dbReference>
<organism evidence="1 2">
    <name type="scientific">Rhabditophanes sp. KR3021</name>
    <dbReference type="NCBI Taxonomy" id="114890"/>
    <lineage>
        <taxon>Eukaryota</taxon>
        <taxon>Metazoa</taxon>
        <taxon>Ecdysozoa</taxon>
        <taxon>Nematoda</taxon>
        <taxon>Chromadorea</taxon>
        <taxon>Rhabditida</taxon>
        <taxon>Tylenchina</taxon>
        <taxon>Panagrolaimomorpha</taxon>
        <taxon>Strongyloidoidea</taxon>
        <taxon>Alloionematidae</taxon>
        <taxon>Rhabditophanes</taxon>
    </lineage>
</organism>
<proteinExistence type="predicted"/>
<sequence length="452" mass="52379">MCYVLGIENSLNTDFDKIIGLDNIKNLIVSNTKVNFSVTQSEFNVVDAEMDGHELKKRHLLTDISVIQMGCTNLHKNIFCYVIRQERERVCWVYESGQHLNKLYQLIFKANPSLLQKENEDEGEGDQNPYSYFVDKHPNNGPPIERPSVLNIDKEKPSYLFTSEKTDKSAHKLLHYPELVIKKEEQQNTLSLIPHTNKRTNAHFKINVESPVTNKYHQIEINNQIKPSNKSTDNCLQPQDQLDPNQTKLNTQPTLLLSNNRSTQINMYGQGDFNVNTLQQQSFKQVDFRQPSIKHVSTDFNRSRLNFDSFMAPSSFTYFHSPGTPCFPKNSPCFINEKVGLENVCCDKKWDHNLKVQEWYHGRISLVTAMKRVRNNGDFLVRKDKHKYILHVKNLFIMREVFFQCDEKGMLKENPLNADSIIDFVGKAIKFSKDIHYNGEVFTLANPVCKPQ</sequence>
<reference evidence="2" key="1">
    <citation type="submission" date="2016-11" db="UniProtKB">
        <authorList>
            <consortium name="WormBaseParasite"/>
        </authorList>
    </citation>
    <scope>IDENTIFICATION</scope>
    <source>
        <strain evidence="2">KR3021</strain>
    </source>
</reference>
<accession>A0AC35TZW3</accession>
<dbReference type="Proteomes" id="UP000095286">
    <property type="component" value="Unplaced"/>
</dbReference>
<evidence type="ECO:0000313" key="1">
    <source>
        <dbReference type="Proteomes" id="UP000095286"/>
    </source>
</evidence>
<protein>
    <submittedName>
        <fullName evidence="2">SH2 domain-containing protein</fullName>
    </submittedName>
</protein>
<name>A0AC35TZW3_9BILA</name>